<dbReference type="InterPro" id="IPR013813">
    <property type="entry name" value="Endoribo_LPSP/chorism_mut-like"/>
</dbReference>
<sequence>MTADRAVGDPTAPDAPVPQGDYTSARVAAGLVHTAGMTPRAGGGMAATGVLGAGLGVPDARPLAALAARRAVDAGRKAAEAAGLRLASAVSMTVYVAATADFTEHSRVADGASEAVRELLGGPPPARAAIGVSSLPSGAPVEVSLVLAVADAGRPPGSA</sequence>
<dbReference type="OrthoDB" id="9806229at2"/>
<reference evidence="2 3" key="1">
    <citation type="submission" date="2017-11" db="EMBL/GenBank/DDBJ databases">
        <title>Draft genome of actinobacteria isolated from guarana (Paullinia cupana (Mart.) Ducke.</title>
        <authorList>
            <person name="Siqueira K.A."/>
            <person name="Liotti R.G."/>
            <person name="Mendes T.A.O."/>
            <person name="Soares M.A."/>
        </authorList>
    </citation>
    <scope>NUCLEOTIDE SEQUENCE [LARGE SCALE GENOMIC DNA]</scope>
    <source>
        <strain evidence="2 3">193</strain>
    </source>
</reference>
<dbReference type="CDD" id="cd02199">
    <property type="entry name" value="YjgF_YER057c_UK114_like_1"/>
    <property type="match status" value="1"/>
</dbReference>
<keyword evidence="3" id="KW-1185">Reference proteome</keyword>
<evidence type="ECO:0008006" key="4">
    <source>
        <dbReference type="Google" id="ProtNLM"/>
    </source>
</evidence>
<organism evidence="2 3">
    <name type="scientific">Streptomyces shenzhenensis</name>
    <dbReference type="NCBI Taxonomy" id="943815"/>
    <lineage>
        <taxon>Bacteria</taxon>
        <taxon>Bacillati</taxon>
        <taxon>Actinomycetota</taxon>
        <taxon>Actinomycetes</taxon>
        <taxon>Kitasatosporales</taxon>
        <taxon>Streptomycetaceae</taxon>
        <taxon>Streptomyces</taxon>
    </lineage>
</organism>
<evidence type="ECO:0000313" key="2">
    <source>
        <dbReference type="EMBL" id="RMB85074.1"/>
    </source>
</evidence>
<feature type="region of interest" description="Disordered" evidence="1">
    <location>
        <begin position="1"/>
        <end position="21"/>
    </location>
</feature>
<name>A0A3M0I8I0_9ACTN</name>
<dbReference type="EMBL" id="PENI01000008">
    <property type="protein sequence ID" value="RMB85074.1"/>
    <property type="molecule type" value="Genomic_DNA"/>
</dbReference>
<dbReference type="Proteomes" id="UP000270471">
    <property type="component" value="Unassembled WGS sequence"/>
</dbReference>
<dbReference type="InterPro" id="IPR006175">
    <property type="entry name" value="YjgF/YER057c/UK114"/>
</dbReference>
<dbReference type="AlphaFoldDB" id="A0A3M0I8I0"/>
<comment type="caution">
    <text evidence="2">The sequence shown here is derived from an EMBL/GenBank/DDBJ whole genome shotgun (WGS) entry which is preliminary data.</text>
</comment>
<proteinExistence type="predicted"/>
<protein>
    <recommendedName>
        <fullName evidence="4">RidA family protein</fullName>
    </recommendedName>
</protein>
<evidence type="ECO:0000256" key="1">
    <source>
        <dbReference type="SAM" id="MobiDB-lite"/>
    </source>
</evidence>
<dbReference type="SUPFAM" id="SSF55298">
    <property type="entry name" value="YjgF-like"/>
    <property type="match status" value="1"/>
</dbReference>
<accession>A0A3M0I8I0</accession>
<evidence type="ECO:0000313" key="3">
    <source>
        <dbReference type="Proteomes" id="UP000270471"/>
    </source>
</evidence>
<dbReference type="RefSeq" id="WP_121890049.1">
    <property type="nucleotide sequence ID" value="NZ_PENI01000008.1"/>
</dbReference>
<dbReference type="PANTHER" id="PTHR43760">
    <property type="entry name" value="ENDORIBONUCLEASE-RELATED"/>
    <property type="match status" value="1"/>
</dbReference>
<dbReference type="Gene3D" id="3.30.1330.40">
    <property type="entry name" value="RutC-like"/>
    <property type="match status" value="1"/>
</dbReference>
<dbReference type="PANTHER" id="PTHR43760:SF1">
    <property type="entry name" value="ENDORIBONUCLEASE L-PSP_CHORISMATE MUTASE-LIKE DOMAIN-CONTAINING PROTEIN"/>
    <property type="match status" value="1"/>
</dbReference>
<gene>
    <name evidence="2" type="ORF">CTZ28_15790</name>
</gene>
<dbReference type="Pfam" id="PF01042">
    <property type="entry name" value="Ribonuc_L-PSP"/>
    <property type="match status" value="1"/>
</dbReference>
<dbReference type="InterPro" id="IPR035959">
    <property type="entry name" value="RutC-like_sf"/>
</dbReference>